<reference evidence="10" key="1">
    <citation type="submission" date="2018-01" db="EMBL/GenBank/DDBJ databases">
        <authorList>
            <person name="Mao J.F."/>
        </authorList>
    </citation>
    <scope>NUCLEOTIDE SEQUENCE</scope>
    <source>
        <strain evidence="10">Huo1</strain>
        <tissue evidence="10">Leaf</tissue>
    </source>
</reference>
<evidence type="ECO:0000256" key="7">
    <source>
        <dbReference type="PROSITE-ProRule" id="PRU00176"/>
    </source>
</evidence>
<feature type="compositionally biased region" description="Polar residues" evidence="8">
    <location>
        <begin position="1"/>
        <end position="14"/>
    </location>
</feature>
<feature type="compositionally biased region" description="Polar residues" evidence="8">
    <location>
        <begin position="871"/>
        <end position="883"/>
    </location>
</feature>
<keyword evidence="2" id="KW-0507">mRNA processing</keyword>
<dbReference type="GO" id="GO:0006397">
    <property type="term" value="P:mRNA processing"/>
    <property type="evidence" value="ECO:0007669"/>
    <property type="project" value="UniProtKB-KW"/>
</dbReference>
<dbReference type="InterPro" id="IPR011990">
    <property type="entry name" value="TPR-like_helical_dom_sf"/>
</dbReference>
<dbReference type="Gene3D" id="1.25.40.10">
    <property type="entry name" value="Tetratricopeptide repeat domain"/>
    <property type="match status" value="2"/>
</dbReference>
<dbReference type="Pfam" id="PF00076">
    <property type="entry name" value="RRM_1"/>
    <property type="match status" value="1"/>
</dbReference>
<dbReference type="InterPro" id="IPR003107">
    <property type="entry name" value="HAT"/>
</dbReference>
<dbReference type="InterPro" id="IPR035979">
    <property type="entry name" value="RBD_domain_sf"/>
</dbReference>
<name>A0A8X8X620_SALSN</name>
<dbReference type="Pfam" id="PF05843">
    <property type="entry name" value="Suf"/>
    <property type="match status" value="1"/>
</dbReference>
<dbReference type="Proteomes" id="UP000298416">
    <property type="component" value="Unassembled WGS sequence"/>
</dbReference>
<feature type="compositionally biased region" description="Basic and acidic residues" evidence="8">
    <location>
        <begin position="707"/>
        <end position="727"/>
    </location>
</feature>
<keyword evidence="11" id="KW-1185">Reference proteome</keyword>
<dbReference type="GO" id="GO:0008380">
    <property type="term" value="P:RNA splicing"/>
    <property type="evidence" value="ECO:0007669"/>
    <property type="project" value="UniProtKB-KW"/>
</dbReference>
<keyword evidence="4 7" id="KW-0694">RNA-binding</keyword>
<keyword evidence="6" id="KW-0539">Nucleus</keyword>
<dbReference type="GO" id="GO:0005634">
    <property type="term" value="C:nucleus"/>
    <property type="evidence" value="ECO:0007669"/>
    <property type="project" value="UniProtKB-SubCell"/>
</dbReference>
<feature type="region of interest" description="Disordered" evidence="8">
    <location>
        <begin position="645"/>
        <end position="730"/>
    </location>
</feature>
<evidence type="ECO:0000256" key="2">
    <source>
        <dbReference type="ARBA" id="ARBA00022664"/>
    </source>
</evidence>
<keyword evidence="3" id="KW-0677">Repeat</keyword>
<feature type="compositionally biased region" description="Acidic residues" evidence="8">
    <location>
        <begin position="36"/>
        <end position="51"/>
    </location>
</feature>
<feature type="region of interest" description="Disordered" evidence="8">
    <location>
        <begin position="1"/>
        <end position="54"/>
    </location>
</feature>
<gene>
    <name evidence="10" type="ORF">SASPL_133953</name>
</gene>
<dbReference type="InterPro" id="IPR012677">
    <property type="entry name" value="Nucleotide-bd_a/b_plait_sf"/>
</dbReference>
<dbReference type="SUPFAM" id="SSF54928">
    <property type="entry name" value="RNA-binding domain, RBD"/>
    <property type="match status" value="1"/>
</dbReference>
<accession>A0A8X8X620</accession>
<sequence length="902" mass="102620">MADSETLVTAPSNSLEEDSNANDVLMPDAKNATEGSDSDSESESDSDSEDDSQAKAQIEALETQLYNNPSDYDTHVQYIKALRKQGELEKLSQAREAMSSLFPLTPDMWREWAKDQTTISTSSEHCLMQSFIIFWPSDLVLALNASIAYILSDSWLEALPQIEKLYERGVSDYMSVDLWCDYLNFVQEHDPSVKECSAVGISKARNLFERALTAAGLHVDGGHHIWELYREFEQAIIFTIDETDSAAKEKQIQRVRNLFHRQLSIPHTDLKSTLAAYQAWEADQGRLSNANDEELDDLPSHVVSVYQKALEMLNDRAHQEEKISKSNTDSEKLQDFMAYLKFEHSSGDPARIQILYERAIAVFPVSADLWLDYTQYLDKTFKTARIVRDSYYRATRNCPWVGELWVRYLLALERSHASEEELSTVFERSLLCTFSGYDEYLNVFLTRVDGLRRRMSSSTAVKAEVDYAIIRDIFQRASDYLSPHLKNTESLLRLHSYWARLELKYGKDLTVARGVWESLLKICGSMVEAWQAYIAWEIETGNTKEGRSLYKRCYNNGDFPSSTMPHKSQPSHELIVSNTSLDLTDLTLYWFRVFLIIIQDICHSWLLFEREYGSLEEFDIAVQKVSPRLQELQLFRLQQESKNVIPAANERENPSKKSAREKRKLTSHSVEEQPPAKHHKSVAQDSSKKIQNDKGQPGKSAEPSEAAELKNKNADHPKNQEIQDKSSKKSIQFNDQCTAFATVDDLHNFFADAGGVVAVRLLKDKFTRKSRGLAYVDFSDDAHLAAALQKNKKIFMGKKLSILKSDPKQGRKKEVAGRSGRAEHGRTDTRETPKGKMDIQPQSPTSGHGDVQLKGRNTFAVPRNVKPLGWSSRSTPPSDTASEQEADNPKSNDEFRKMLMKS</sequence>
<evidence type="ECO:0000256" key="8">
    <source>
        <dbReference type="SAM" id="MobiDB-lite"/>
    </source>
</evidence>
<feature type="region of interest" description="Disordered" evidence="8">
    <location>
        <begin position="805"/>
        <end position="902"/>
    </location>
</feature>
<evidence type="ECO:0000256" key="3">
    <source>
        <dbReference type="ARBA" id="ARBA00022737"/>
    </source>
</evidence>
<dbReference type="Pfam" id="PF05391">
    <property type="entry name" value="Lsm_interact"/>
    <property type="match status" value="1"/>
</dbReference>
<comment type="caution">
    <text evidence="10">The sequence shown here is derived from an EMBL/GenBank/DDBJ whole genome shotgun (WGS) entry which is preliminary data.</text>
</comment>
<proteinExistence type="predicted"/>
<feature type="domain" description="RRM" evidence="9">
    <location>
        <begin position="729"/>
        <end position="807"/>
    </location>
</feature>
<feature type="compositionally biased region" description="Basic residues" evidence="8">
    <location>
        <begin position="657"/>
        <end position="666"/>
    </location>
</feature>
<protein>
    <recommendedName>
        <fullName evidence="9">RRM domain-containing protein</fullName>
    </recommendedName>
</protein>
<dbReference type="InterPro" id="IPR008847">
    <property type="entry name" value="Suf"/>
</dbReference>
<dbReference type="EMBL" id="PNBA02000012">
    <property type="protein sequence ID" value="KAG6406353.1"/>
    <property type="molecule type" value="Genomic_DNA"/>
</dbReference>
<organism evidence="10">
    <name type="scientific">Salvia splendens</name>
    <name type="common">Scarlet sage</name>
    <dbReference type="NCBI Taxonomy" id="180675"/>
    <lineage>
        <taxon>Eukaryota</taxon>
        <taxon>Viridiplantae</taxon>
        <taxon>Streptophyta</taxon>
        <taxon>Embryophyta</taxon>
        <taxon>Tracheophyta</taxon>
        <taxon>Spermatophyta</taxon>
        <taxon>Magnoliopsida</taxon>
        <taxon>eudicotyledons</taxon>
        <taxon>Gunneridae</taxon>
        <taxon>Pentapetalae</taxon>
        <taxon>asterids</taxon>
        <taxon>lamiids</taxon>
        <taxon>Lamiales</taxon>
        <taxon>Lamiaceae</taxon>
        <taxon>Nepetoideae</taxon>
        <taxon>Mentheae</taxon>
        <taxon>Salviinae</taxon>
        <taxon>Salvia</taxon>
        <taxon>Salvia subgen. Calosphace</taxon>
        <taxon>core Calosphace</taxon>
    </lineage>
</organism>
<reference evidence="10" key="2">
    <citation type="submission" date="2020-08" db="EMBL/GenBank/DDBJ databases">
        <title>Plant Genome Project.</title>
        <authorList>
            <person name="Zhang R.-G."/>
        </authorList>
    </citation>
    <scope>NUCLEOTIDE SEQUENCE</scope>
    <source>
        <strain evidence="10">Huo1</strain>
        <tissue evidence="10">Leaf</tissue>
    </source>
</reference>
<dbReference type="Gene3D" id="3.30.70.330">
    <property type="match status" value="1"/>
</dbReference>
<dbReference type="GO" id="GO:0003723">
    <property type="term" value="F:RNA binding"/>
    <property type="evidence" value="ECO:0007669"/>
    <property type="project" value="UniProtKB-UniRule"/>
</dbReference>
<keyword evidence="5" id="KW-0508">mRNA splicing</keyword>
<feature type="compositionally biased region" description="Basic and acidic residues" evidence="8">
    <location>
        <begin position="887"/>
        <end position="902"/>
    </location>
</feature>
<evidence type="ECO:0000313" key="11">
    <source>
        <dbReference type="Proteomes" id="UP000298416"/>
    </source>
</evidence>
<feature type="compositionally biased region" description="Basic and acidic residues" evidence="8">
    <location>
        <begin position="805"/>
        <end position="837"/>
    </location>
</feature>
<comment type="subcellular location">
    <subcellularLocation>
        <location evidence="1">Nucleus</location>
    </subcellularLocation>
</comment>
<dbReference type="PANTHER" id="PTHR17204">
    <property type="entry name" value="PRE-MRNA PROCESSING PROTEIN PRP39-RELATED"/>
    <property type="match status" value="1"/>
</dbReference>
<evidence type="ECO:0000259" key="9">
    <source>
        <dbReference type="PROSITE" id="PS50102"/>
    </source>
</evidence>
<dbReference type="PROSITE" id="PS50102">
    <property type="entry name" value="RRM"/>
    <property type="match status" value="1"/>
</dbReference>
<evidence type="ECO:0000256" key="5">
    <source>
        <dbReference type="ARBA" id="ARBA00023187"/>
    </source>
</evidence>
<dbReference type="SUPFAM" id="SSF48452">
    <property type="entry name" value="TPR-like"/>
    <property type="match status" value="1"/>
</dbReference>
<evidence type="ECO:0000256" key="1">
    <source>
        <dbReference type="ARBA" id="ARBA00004123"/>
    </source>
</evidence>
<dbReference type="SMART" id="SM00386">
    <property type="entry name" value="HAT"/>
    <property type="match status" value="6"/>
</dbReference>
<evidence type="ECO:0000256" key="6">
    <source>
        <dbReference type="ARBA" id="ARBA00023242"/>
    </source>
</evidence>
<evidence type="ECO:0000256" key="4">
    <source>
        <dbReference type="ARBA" id="ARBA00022884"/>
    </source>
</evidence>
<dbReference type="PANTHER" id="PTHR17204:SF25">
    <property type="entry name" value="RRM DOMAIN-CONTAINING PROTEIN"/>
    <property type="match status" value="1"/>
</dbReference>
<dbReference type="InterPro" id="IPR008669">
    <property type="entry name" value="LSM_interact"/>
</dbReference>
<dbReference type="AlphaFoldDB" id="A0A8X8X620"/>
<dbReference type="InterPro" id="IPR000504">
    <property type="entry name" value="RRM_dom"/>
</dbReference>
<dbReference type="SMART" id="SM00360">
    <property type="entry name" value="RRM"/>
    <property type="match status" value="1"/>
</dbReference>
<evidence type="ECO:0000313" key="10">
    <source>
        <dbReference type="EMBL" id="KAG6406353.1"/>
    </source>
</evidence>